<protein>
    <recommendedName>
        <fullName evidence="4">CHAT domain-containing protein</fullName>
    </recommendedName>
</protein>
<dbReference type="KEGG" id="tsy:THSYN_18630"/>
<keyword evidence="3" id="KW-1185">Reference proteome</keyword>
<reference evidence="2 3" key="1">
    <citation type="submission" date="2017-03" db="EMBL/GenBank/DDBJ databases">
        <title>Complete genome sequence of Candidatus 'Thiodictyon syntrophicum' sp. nov. strain Cad16T, a photolithoautotroph purple sulfur bacterium isolated from an alpine meromictic lake.</title>
        <authorList>
            <person name="Luedin S.M."/>
            <person name="Pothier J.F."/>
            <person name="Danza F."/>
            <person name="Storelli N."/>
            <person name="Wittwer M."/>
            <person name="Tonolla M."/>
        </authorList>
    </citation>
    <scope>NUCLEOTIDE SEQUENCE [LARGE SCALE GENOMIC DNA]</scope>
    <source>
        <strain evidence="2 3">Cad16T</strain>
    </source>
</reference>
<name>A0A2K8UB19_9GAMM</name>
<evidence type="ECO:0000313" key="2">
    <source>
        <dbReference type="EMBL" id="AUB82755.1"/>
    </source>
</evidence>
<organism evidence="2 3">
    <name type="scientific">Candidatus Thiodictyon syntrophicum</name>
    <dbReference type="NCBI Taxonomy" id="1166950"/>
    <lineage>
        <taxon>Bacteria</taxon>
        <taxon>Pseudomonadati</taxon>
        <taxon>Pseudomonadota</taxon>
        <taxon>Gammaproteobacteria</taxon>
        <taxon>Chromatiales</taxon>
        <taxon>Chromatiaceae</taxon>
        <taxon>Thiodictyon</taxon>
    </lineage>
</organism>
<evidence type="ECO:0000256" key="1">
    <source>
        <dbReference type="SAM" id="MobiDB-lite"/>
    </source>
</evidence>
<dbReference type="EMBL" id="CP020370">
    <property type="protein sequence ID" value="AUB82755.1"/>
    <property type="molecule type" value="Genomic_DNA"/>
</dbReference>
<dbReference type="AlphaFoldDB" id="A0A2K8UB19"/>
<dbReference type="Proteomes" id="UP000232638">
    <property type="component" value="Chromosome"/>
</dbReference>
<accession>A0A2K8UB19</accession>
<proteinExistence type="predicted"/>
<dbReference type="RefSeq" id="WP_157817779.1">
    <property type="nucleotide sequence ID" value="NZ_CP020370.1"/>
</dbReference>
<evidence type="ECO:0000313" key="3">
    <source>
        <dbReference type="Proteomes" id="UP000232638"/>
    </source>
</evidence>
<sequence>MDITVEIRARNGGWTGLVRRSDEPFSRTLGNMRLGSAQLLSLKGVTRSLGDLVRALVDYEPADLALFFDERGQLEIGSWLYREVFGDQRIDADEARLQIDTDDEHITRLPWPLLYRDGVFCCANGWSVALGSGARRAEVRLPPQPRLLLVMPEPGGVSPTQAAAHLDELETLLSAGLPTLRQGRQLQVARTWEAFLTQCRDFRPELVYYYGHGLATGLESTRLVFADAQGRRDDRPVADLAQVLGNLETPPLLAYINCCQGDAGGLLGAGRQLARCIPAVVTNRTVAMIAAARGQALALWDALLLKGESPHRALATLYARRSGPDLSLADARWMTPVLHAGYGTWHSEPPGVRLAADHDPYWHLKIDRVSQYHTVAGEARRMVREGRPRCHAFVWYGRAGEGVDLFHTRLNVQLREDLDSARLLEIAPRWPDDLADPARSFEDMLCEAFGVQGLDEVPARIRQRAEGGYGARVLVYLRHQPVLGKRLIDPGRLRQYLQWLDHRLAGLLDEGQFLLVGISFVVEKPPGFRESVRRQGLLELRLEETVFQLLDELERLAPHHLLTFVQTHRIPHARRLTEKVLGQILVATEGNYDQTVEKLRSLMDRAWTEPEPGPPATAEEEDDY</sequence>
<dbReference type="OrthoDB" id="8253226at2"/>
<evidence type="ECO:0008006" key="4">
    <source>
        <dbReference type="Google" id="ProtNLM"/>
    </source>
</evidence>
<gene>
    <name evidence="2" type="ORF">THSYN_18630</name>
</gene>
<feature type="region of interest" description="Disordered" evidence="1">
    <location>
        <begin position="604"/>
        <end position="624"/>
    </location>
</feature>